<gene>
    <name evidence="2" type="ORF">HXL68_10975</name>
</gene>
<feature type="non-terminal residue" evidence="2">
    <location>
        <position position="1"/>
    </location>
</feature>
<dbReference type="AlphaFoldDB" id="A0A930BTT4"/>
<comment type="caution">
    <text evidence="2">The sequence shown here is derived from an EMBL/GenBank/DDBJ whole genome shotgun (WGS) entry which is preliminary data.</text>
</comment>
<dbReference type="Proteomes" id="UP000718593">
    <property type="component" value="Unassembled WGS sequence"/>
</dbReference>
<dbReference type="InterPro" id="IPR041110">
    <property type="entry name" value="PBECR2"/>
</dbReference>
<dbReference type="Pfam" id="PF18810">
    <property type="entry name" value="PBECR2"/>
    <property type="match status" value="1"/>
</dbReference>
<proteinExistence type="predicted"/>
<evidence type="ECO:0000259" key="1">
    <source>
        <dbReference type="Pfam" id="PF18810"/>
    </source>
</evidence>
<accession>A0A930BTT4</accession>
<protein>
    <recommendedName>
        <fullName evidence="1">Phage-Barnase-EndoU-ColicinE5/D-RelE like nuclease 2 domain-containing protein</fullName>
    </recommendedName>
</protein>
<sequence length="121" mass="13804">SGARSGISMRSICATVEFSTPLGRVAVERAHLPHIVEKRQDARERYVHFALATMRTPFEVWSVEYDDGSQRLAYIGMFSGNRHMLVVVAQVNGLLLWNFMHSDRKALNKHRHGRLLFPNGQ</sequence>
<evidence type="ECO:0000313" key="3">
    <source>
        <dbReference type="Proteomes" id="UP000718593"/>
    </source>
</evidence>
<evidence type="ECO:0000313" key="2">
    <source>
        <dbReference type="EMBL" id="MBF1165549.1"/>
    </source>
</evidence>
<name>A0A930BTT4_9RHOO</name>
<feature type="domain" description="Phage-Barnase-EndoU-ColicinE5/D-RelE like nuclease 2" evidence="1">
    <location>
        <begin position="18"/>
        <end position="117"/>
    </location>
</feature>
<dbReference type="EMBL" id="JABZMI010000227">
    <property type="protein sequence ID" value="MBF1165549.1"/>
    <property type="molecule type" value="Genomic_DNA"/>
</dbReference>
<organism evidence="2 3">
    <name type="scientific">Dechloromonas agitata</name>
    <dbReference type="NCBI Taxonomy" id="73030"/>
    <lineage>
        <taxon>Bacteria</taxon>
        <taxon>Pseudomonadati</taxon>
        <taxon>Pseudomonadota</taxon>
        <taxon>Betaproteobacteria</taxon>
        <taxon>Rhodocyclales</taxon>
        <taxon>Azonexaceae</taxon>
        <taxon>Dechloromonas</taxon>
    </lineage>
</organism>
<reference evidence="2" key="1">
    <citation type="submission" date="2020-04" db="EMBL/GenBank/DDBJ databases">
        <title>Deep metagenomics examines the oral microbiome during advanced dental caries in children, revealing novel taxa and co-occurrences with host molecules.</title>
        <authorList>
            <person name="Baker J.L."/>
            <person name="Morton J.T."/>
            <person name="Dinis M."/>
            <person name="Alvarez R."/>
            <person name="Tran N.C."/>
            <person name="Knight R."/>
            <person name="Edlund A."/>
        </authorList>
    </citation>
    <scope>NUCLEOTIDE SEQUENCE</scope>
    <source>
        <strain evidence="2">JCVI_32_bin.24</strain>
    </source>
</reference>